<evidence type="ECO:0000256" key="7">
    <source>
        <dbReference type="ARBA" id="ARBA00022989"/>
    </source>
</evidence>
<keyword evidence="8 12" id="KW-0472">Membrane</keyword>
<evidence type="ECO:0000256" key="5">
    <source>
        <dbReference type="ARBA" id="ARBA00022692"/>
    </source>
</evidence>
<dbReference type="PANTHER" id="PTHR12940">
    <property type="entry name" value="ES-2 PROTEIN - RELATED"/>
    <property type="match status" value="1"/>
</dbReference>
<proteinExistence type="inferred from homology"/>
<dbReference type="GO" id="GO:0016020">
    <property type="term" value="C:membrane"/>
    <property type="evidence" value="ECO:0007669"/>
    <property type="project" value="UniProtKB-SubCell"/>
</dbReference>
<feature type="region of interest" description="Disordered" evidence="11">
    <location>
        <begin position="490"/>
        <end position="536"/>
    </location>
</feature>
<evidence type="ECO:0000256" key="9">
    <source>
        <dbReference type="ARBA" id="ARBA00023242"/>
    </source>
</evidence>
<name>E4WQM0_OIKDI</name>
<keyword evidence="14" id="KW-1185">Reference proteome</keyword>
<feature type="transmembrane region" description="Helical" evidence="12">
    <location>
        <begin position="734"/>
        <end position="754"/>
    </location>
</feature>
<feature type="transmembrane region" description="Helical" evidence="12">
    <location>
        <begin position="594"/>
        <end position="611"/>
    </location>
</feature>
<reference evidence="13" key="1">
    <citation type="journal article" date="2010" name="Science">
        <title>Plasticity of animal genome architecture unmasked by rapid evolution of a pelagic tunicate.</title>
        <authorList>
            <person name="Denoeud F."/>
            <person name="Henriet S."/>
            <person name="Mungpakdee S."/>
            <person name="Aury J.M."/>
            <person name="Da Silva C."/>
            <person name="Brinkmann H."/>
            <person name="Mikhaleva J."/>
            <person name="Olsen L.C."/>
            <person name="Jubin C."/>
            <person name="Canestro C."/>
            <person name="Bouquet J.M."/>
            <person name="Danks G."/>
            <person name="Poulain J."/>
            <person name="Campsteijn C."/>
            <person name="Adamski M."/>
            <person name="Cross I."/>
            <person name="Yadetie F."/>
            <person name="Muffato M."/>
            <person name="Louis A."/>
            <person name="Butcher S."/>
            <person name="Tsagkogeorga G."/>
            <person name="Konrad A."/>
            <person name="Singh S."/>
            <person name="Jensen M.F."/>
            <person name="Cong E.H."/>
            <person name="Eikeseth-Otteraa H."/>
            <person name="Noel B."/>
            <person name="Anthouard V."/>
            <person name="Porcel B.M."/>
            <person name="Kachouri-Lafond R."/>
            <person name="Nishino A."/>
            <person name="Ugolini M."/>
            <person name="Chourrout P."/>
            <person name="Nishida H."/>
            <person name="Aasland R."/>
            <person name="Huzurbazar S."/>
            <person name="Westhof E."/>
            <person name="Delsuc F."/>
            <person name="Lehrach H."/>
            <person name="Reinhardt R."/>
            <person name="Weissenbach J."/>
            <person name="Roy S.W."/>
            <person name="Artiguenave F."/>
            <person name="Postlethwait J.H."/>
            <person name="Manak J.R."/>
            <person name="Thompson E.M."/>
            <person name="Jaillon O."/>
            <person name="Du Pasquier L."/>
            <person name="Boudinot P."/>
            <person name="Liberles D.A."/>
            <person name="Volff J.N."/>
            <person name="Philippe H."/>
            <person name="Lenhard B."/>
            <person name="Roest Crollius H."/>
            <person name="Wincker P."/>
            <person name="Chourrout D."/>
        </authorList>
    </citation>
    <scope>NUCLEOTIDE SEQUENCE [LARGE SCALE GENOMIC DNA]</scope>
</reference>
<dbReference type="EMBL" id="FN653015">
    <property type="protein sequence ID" value="CBY20911.1"/>
    <property type="molecule type" value="Genomic_DNA"/>
</dbReference>
<dbReference type="Pfam" id="PF04193">
    <property type="entry name" value="PQ-loop"/>
    <property type="match status" value="1"/>
</dbReference>
<keyword evidence="6" id="KW-0677">Repeat</keyword>
<dbReference type="Gene3D" id="1.20.1280.290">
    <property type="match status" value="1"/>
</dbReference>
<keyword evidence="9" id="KW-0539">Nucleus</keyword>
<feature type="region of interest" description="Disordered" evidence="11">
    <location>
        <begin position="1"/>
        <end position="24"/>
    </location>
</feature>
<dbReference type="FunCoup" id="E4WQM0">
    <property type="interactions" value="344"/>
</dbReference>
<evidence type="ECO:0000313" key="13">
    <source>
        <dbReference type="EMBL" id="CBY20911.1"/>
    </source>
</evidence>
<feature type="transmembrane region" description="Helical" evidence="12">
    <location>
        <begin position="683"/>
        <end position="702"/>
    </location>
</feature>
<evidence type="ECO:0000256" key="8">
    <source>
        <dbReference type="ARBA" id="ARBA00023136"/>
    </source>
</evidence>
<evidence type="ECO:0000256" key="2">
    <source>
        <dbReference type="ARBA" id="ARBA00004141"/>
    </source>
</evidence>
<dbReference type="InterPro" id="IPR006603">
    <property type="entry name" value="PQ-loop_rpt"/>
</dbReference>
<organism evidence="13">
    <name type="scientific">Oikopleura dioica</name>
    <name type="common">Tunicate</name>
    <dbReference type="NCBI Taxonomy" id="34765"/>
    <lineage>
        <taxon>Eukaryota</taxon>
        <taxon>Metazoa</taxon>
        <taxon>Chordata</taxon>
        <taxon>Tunicata</taxon>
        <taxon>Appendicularia</taxon>
        <taxon>Copelata</taxon>
        <taxon>Oikopleuridae</taxon>
        <taxon>Oikopleura</taxon>
    </lineage>
</organism>
<feature type="region of interest" description="Disordered" evidence="11">
    <location>
        <begin position="39"/>
        <end position="63"/>
    </location>
</feature>
<feature type="region of interest" description="Disordered" evidence="11">
    <location>
        <begin position="139"/>
        <end position="198"/>
    </location>
</feature>
<feature type="transmembrane region" description="Helical" evidence="12">
    <location>
        <begin position="623"/>
        <end position="647"/>
    </location>
</feature>
<keyword evidence="5 12" id="KW-0812">Transmembrane</keyword>
<dbReference type="Proteomes" id="UP000001307">
    <property type="component" value="Unassembled WGS sequence"/>
</dbReference>
<feature type="transmembrane region" description="Helical" evidence="12">
    <location>
        <begin position="659"/>
        <end position="676"/>
    </location>
</feature>
<dbReference type="AlphaFoldDB" id="E4WQM0"/>
<feature type="transmembrane region" description="Helical" evidence="12">
    <location>
        <begin position="766"/>
        <end position="786"/>
    </location>
</feature>
<evidence type="ECO:0000256" key="12">
    <source>
        <dbReference type="SAM" id="Phobius"/>
    </source>
</evidence>
<feature type="transmembrane region" description="Helical" evidence="12">
    <location>
        <begin position="708"/>
        <end position="727"/>
    </location>
</feature>
<dbReference type="InterPro" id="IPR019148">
    <property type="entry name" value="Nuclear_protein_DGCR14_ESS-2"/>
</dbReference>
<keyword evidence="7 12" id="KW-1133">Transmembrane helix</keyword>
<evidence type="ECO:0000256" key="11">
    <source>
        <dbReference type="SAM" id="MobiDB-lite"/>
    </source>
</evidence>
<feature type="compositionally biased region" description="Acidic residues" evidence="11">
    <location>
        <begin position="174"/>
        <end position="185"/>
    </location>
</feature>
<dbReference type="PANTHER" id="PTHR12940:SF0">
    <property type="entry name" value="SPLICING FACTOR ESS-2 HOMOLOG"/>
    <property type="match status" value="1"/>
</dbReference>
<comment type="similarity">
    <text evidence="10">Belongs to the MPDU1 (TC 2.A.43.3) family.</text>
</comment>
<dbReference type="InParanoid" id="E4WQM0"/>
<sequence length="796" mass="88031">MSHSVRSDRGSSRRSSTTSDFSESDFKRLEELRDIGKTAKNEARDLDIESMPDSMMSSASTALTKAERKRQLAIAKTHKLILTRKPREILKEEEYLSDIDKLITRDFFPHYDHVKDQHEYLIAEEEGDVEAMREIQMKHKKRQAERPTTGAWTVGGTPFLEGTPAPDDRSPDRENDDQDDPEEDQEKEKAPVKKKTRTENISLDRYCTKFTSEDNDSFQKVHKFTEDKKKEQYAFLYAAQEQGDRMCEDKDANKLMAPEKILAIEDSREPGKQKKSGVGNWKYTNKNSLFYGAELEGQKEYIFKKPPQPREIVHENTRFKKDPFLRPVAPDRVQTLVHNRIKNTLKDEGKVGIDGKQITPGRYGLLATPSPMPGVEDSPFMTWGQLEATPQRAMTPGGASSSDKKVPGVSTIASNAPAFRMDSMNDREELAHRLTDSAFSAKRNAKERTLSGAKKSAFGTTPHRLGKSMGKTPEMRSPALNRLLSKHTNKLGIGNSSLRASLTPSPSVRRGGQTPGSRRAGGSVTPRTPKTSGFGSKTIAGVKIKSNSVTDELNMDLIKQLVGPSGINLLTDECSVKYLDEFDILDQDCFKSTLAKALGLAIIAGSILVKVPQILSIIGAKSAAGLSLFSVLLELFPCATLIGYGLASGFPFSSWGESLFMAIQTMVIAFLICDYTGRRGLGIVLNVIYAGFVYLLISGIVTSEQLQVLQLCNLPVVLVSRLIQVVANFRNGHCGTLSGVTCGMLFAGGLARVFTSFQETGDMVMIINFSASTFMSFLLCIQLVIYKDAKPALKKE</sequence>
<evidence type="ECO:0000256" key="3">
    <source>
        <dbReference type="ARBA" id="ARBA00009072"/>
    </source>
</evidence>
<accession>E4WQM0</accession>
<dbReference type="OrthoDB" id="271506at2759"/>
<evidence type="ECO:0000256" key="4">
    <source>
        <dbReference type="ARBA" id="ARBA00022448"/>
    </source>
</evidence>
<dbReference type="GO" id="GO:0071013">
    <property type="term" value="C:catalytic step 2 spliceosome"/>
    <property type="evidence" value="ECO:0007669"/>
    <property type="project" value="TreeGrafter"/>
</dbReference>
<feature type="compositionally biased region" description="Basic and acidic residues" evidence="11">
    <location>
        <begin position="1"/>
        <end position="11"/>
    </location>
</feature>
<gene>
    <name evidence="13" type="ORF">GSOID_T00000920001</name>
</gene>
<feature type="compositionally biased region" description="Polar residues" evidence="11">
    <location>
        <begin position="494"/>
        <end position="506"/>
    </location>
</feature>
<dbReference type="SMART" id="SM00679">
    <property type="entry name" value="CTNS"/>
    <property type="match status" value="2"/>
</dbReference>
<comment type="subcellular location">
    <subcellularLocation>
        <location evidence="2">Membrane</location>
        <topology evidence="2">Multi-pass membrane protein</topology>
    </subcellularLocation>
    <subcellularLocation>
        <location evidence="1">Nucleus</location>
    </subcellularLocation>
</comment>
<dbReference type="Pfam" id="PF09751">
    <property type="entry name" value="Es2"/>
    <property type="match status" value="1"/>
</dbReference>
<keyword evidence="4" id="KW-0813">Transport</keyword>
<comment type="similarity">
    <text evidence="3">Belongs to the ESS2 family.</text>
</comment>
<feature type="region of interest" description="Disordered" evidence="11">
    <location>
        <begin position="437"/>
        <end position="475"/>
    </location>
</feature>
<evidence type="ECO:0000256" key="1">
    <source>
        <dbReference type="ARBA" id="ARBA00004123"/>
    </source>
</evidence>
<evidence type="ECO:0000313" key="14">
    <source>
        <dbReference type="Proteomes" id="UP000001307"/>
    </source>
</evidence>
<evidence type="ECO:0000256" key="6">
    <source>
        <dbReference type="ARBA" id="ARBA00022737"/>
    </source>
</evidence>
<feature type="compositionally biased region" description="Polar residues" evidence="11">
    <location>
        <begin position="525"/>
        <end position="535"/>
    </location>
</feature>
<protein>
    <submittedName>
        <fullName evidence="13">Uncharacterized protein</fullName>
    </submittedName>
</protein>
<evidence type="ECO:0000256" key="10">
    <source>
        <dbReference type="ARBA" id="ARBA00038475"/>
    </source>
</evidence>
<dbReference type="FunFam" id="1.20.1280.290:FF:000006">
    <property type="entry name" value="mannose-P-dolichol utilization defect 1 protein"/>
    <property type="match status" value="1"/>
</dbReference>